<dbReference type="EMBL" id="CP008796">
    <property type="protein sequence ID" value="AIH04102.1"/>
    <property type="molecule type" value="Genomic_DNA"/>
</dbReference>
<feature type="domain" description="Methyl-accepting transducer" evidence="4">
    <location>
        <begin position="1"/>
        <end position="75"/>
    </location>
</feature>
<comment type="similarity">
    <text evidence="2">Belongs to the methyl-accepting chemotaxis (MCP) protein family.</text>
</comment>
<dbReference type="PaxDb" id="289377-HL41_04610"/>
<keyword evidence="6" id="KW-1185">Reference proteome</keyword>
<dbReference type="InterPro" id="IPR004090">
    <property type="entry name" value="Chemotax_Me-accpt_rcpt"/>
</dbReference>
<dbReference type="PROSITE" id="PS50111">
    <property type="entry name" value="CHEMOTAXIS_TRANSDUC_2"/>
    <property type="match status" value="1"/>
</dbReference>
<sequence length="75" mass="8387">MLTVLNHIKDISEQITILAINSSIEAARAGKAGAGFSVIADEIRKLAIKIESIVKDILFKMKTLQEEMDKSYEFF</sequence>
<dbReference type="PANTHER" id="PTHR32089">
    <property type="entry name" value="METHYL-ACCEPTING CHEMOTAXIS PROTEIN MCPB"/>
    <property type="match status" value="1"/>
</dbReference>
<dbReference type="Gene3D" id="1.10.287.950">
    <property type="entry name" value="Methyl-accepting chemotaxis protein"/>
    <property type="match status" value="1"/>
</dbReference>
<dbReference type="GO" id="GO:0004888">
    <property type="term" value="F:transmembrane signaling receptor activity"/>
    <property type="evidence" value="ECO:0007669"/>
    <property type="project" value="InterPro"/>
</dbReference>
<gene>
    <name evidence="5" type="ORF">HL41_04610</name>
</gene>
<dbReference type="GO" id="GO:0016020">
    <property type="term" value="C:membrane"/>
    <property type="evidence" value="ECO:0007669"/>
    <property type="project" value="InterPro"/>
</dbReference>
<dbReference type="STRING" id="289377.HL41_04610"/>
<dbReference type="GO" id="GO:0007165">
    <property type="term" value="P:signal transduction"/>
    <property type="evidence" value="ECO:0007669"/>
    <property type="project" value="UniProtKB-KW"/>
</dbReference>
<dbReference type="RefSeq" id="WP_038061714.1">
    <property type="nucleotide sequence ID" value="NZ_CP008796.1"/>
</dbReference>
<dbReference type="GO" id="GO:0006935">
    <property type="term" value="P:chemotaxis"/>
    <property type="evidence" value="ECO:0007669"/>
    <property type="project" value="InterPro"/>
</dbReference>
<protein>
    <recommendedName>
        <fullName evidence="4">Methyl-accepting transducer domain-containing protein</fullName>
    </recommendedName>
</protein>
<dbReference type="Pfam" id="PF00015">
    <property type="entry name" value="MCPsignal"/>
    <property type="match status" value="1"/>
</dbReference>
<dbReference type="eggNOG" id="COG0840">
    <property type="taxonomic scope" value="Bacteria"/>
</dbReference>
<evidence type="ECO:0000256" key="3">
    <source>
        <dbReference type="PROSITE-ProRule" id="PRU00284"/>
    </source>
</evidence>
<reference evidence="5 6" key="1">
    <citation type="journal article" date="2015" name="Genome Announc.">
        <title>Genome Sequence of a Sulfate-Reducing Thermophilic Bacterium, Thermodesulfobacterium commune DSM 2178T (Phylum Thermodesulfobacteria).</title>
        <authorList>
            <person name="Bhatnagar S."/>
            <person name="Badger J.H."/>
            <person name="Madupu R."/>
            <person name="Khouri H.M."/>
            <person name="O'Connor E.M."/>
            <person name="Robb F.T."/>
            <person name="Ward N.L."/>
            <person name="Eisen J.A."/>
        </authorList>
    </citation>
    <scope>NUCLEOTIDE SEQUENCE [LARGE SCALE GENOMIC DNA]</scope>
    <source>
        <strain evidence="5 6">DSM 2178</strain>
    </source>
</reference>
<dbReference type="AlphaFoldDB" id="A0A075WZL4"/>
<name>A0A075WZL4_9BACT</name>
<dbReference type="PRINTS" id="PR00260">
    <property type="entry name" value="CHEMTRNSDUCR"/>
</dbReference>
<dbReference type="HOGENOM" id="CLU_000445_102_1_0"/>
<evidence type="ECO:0000256" key="2">
    <source>
        <dbReference type="ARBA" id="ARBA00029447"/>
    </source>
</evidence>
<organism evidence="5 6">
    <name type="scientific">Thermodesulfobacterium commune DSM 2178</name>
    <dbReference type="NCBI Taxonomy" id="289377"/>
    <lineage>
        <taxon>Bacteria</taxon>
        <taxon>Pseudomonadati</taxon>
        <taxon>Thermodesulfobacteriota</taxon>
        <taxon>Thermodesulfobacteria</taxon>
        <taxon>Thermodesulfobacteriales</taxon>
        <taxon>Thermodesulfobacteriaceae</taxon>
        <taxon>Thermodesulfobacterium</taxon>
    </lineage>
</organism>
<dbReference type="PANTHER" id="PTHR32089:SF112">
    <property type="entry name" value="LYSOZYME-LIKE PROTEIN-RELATED"/>
    <property type="match status" value="1"/>
</dbReference>
<dbReference type="Proteomes" id="UP000028481">
    <property type="component" value="Chromosome"/>
</dbReference>
<evidence type="ECO:0000313" key="6">
    <source>
        <dbReference type="Proteomes" id="UP000028481"/>
    </source>
</evidence>
<keyword evidence="1 3" id="KW-0807">Transducer</keyword>
<proteinExistence type="inferred from homology"/>
<dbReference type="OrthoDB" id="9816519at2"/>
<dbReference type="InterPro" id="IPR004089">
    <property type="entry name" value="MCPsignal_dom"/>
</dbReference>
<dbReference type="SUPFAM" id="SSF58104">
    <property type="entry name" value="Methyl-accepting chemotaxis protein (MCP) signaling domain"/>
    <property type="match status" value="1"/>
</dbReference>
<evidence type="ECO:0000259" key="4">
    <source>
        <dbReference type="PROSITE" id="PS50111"/>
    </source>
</evidence>
<dbReference type="KEGG" id="tcm:HL41_04610"/>
<accession>A0A075WZL4</accession>
<evidence type="ECO:0000256" key="1">
    <source>
        <dbReference type="ARBA" id="ARBA00023224"/>
    </source>
</evidence>
<evidence type="ECO:0000313" key="5">
    <source>
        <dbReference type="EMBL" id="AIH04102.1"/>
    </source>
</evidence>